<keyword evidence="2" id="KW-1185">Reference proteome</keyword>
<dbReference type="EMBL" id="CP119917">
    <property type="protein sequence ID" value="WFD15191.1"/>
    <property type="molecule type" value="Genomic_DNA"/>
</dbReference>
<evidence type="ECO:0000313" key="2">
    <source>
        <dbReference type="Proteomes" id="UP001217582"/>
    </source>
</evidence>
<dbReference type="Proteomes" id="UP001217582">
    <property type="component" value="Chromosome 2"/>
</dbReference>
<reference evidence="1 2" key="1">
    <citation type="submission" date="2023-03" db="EMBL/GenBank/DDBJ databases">
        <title>Mating type loci evolution in Malassezia.</title>
        <authorList>
            <person name="Coelho M.A."/>
        </authorList>
    </citation>
    <scope>NUCLEOTIDE SEQUENCE [LARGE SCALE GENOMIC DNA]</scope>
    <source>
        <strain evidence="1 2">CBS 13387</strain>
    </source>
</reference>
<protein>
    <submittedName>
        <fullName evidence="1">Uncharacterized protein</fullName>
    </submittedName>
</protein>
<dbReference type="AlphaFoldDB" id="A0AAJ6CJT4"/>
<name>A0AAJ6CJT4_9BASI</name>
<proteinExistence type="predicted"/>
<evidence type="ECO:0000313" key="1">
    <source>
        <dbReference type="EMBL" id="WFD15191.1"/>
    </source>
</evidence>
<accession>A0AAJ6CJT4</accession>
<gene>
    <name evidence="1" type="ORF">MARU1_001206</name>
</gene>
<sequence>MSTYADYFNEHYQGDVPSGPVRMIISSNEKSTGDMDSDSIQAESCTVEELMDQEEVPQPAPQKSAQSLPGSELILDWIPSSSVVWVLDT</sequence>
<organism evidence="1 2">
    <name type="scientific">Malassezia arunalokei</name>
    <dbReference type="NCBI Taxonomy" id="1514897"/>
    <lineage>
        <taxon>Eukaryota</taxon>
        <taxon>Fungi</taxon>
        <taxon>Dikarya</taxon>
        <taxon>Basidiomycota</taxon>
        <taxon>Ustilaginomycotina</taxon>
        <taxon>Malasseziomycetes</taxon>
        <taxon>Malasseziales</taxon>
        <taxon>Malasseziaceae</taxon>
        <taxon>Malassezia</taxon>
    </lineage>
</organism>